<gene>
    <name evidence="5" type="ORF">BSAL_05210</name>
</gene>
<keyword evidence="6" id="KW-1185">Reference proteome</keyword>
<keyword evidence="5" id="KW-0547">Nucleotide-binding</keyword>
<dbReference type="PANTHER" id="PTHR45629">
    <property type="entry name" value="SNF2/RAD54 FAMILY MEMBER"/>
    <property type="match status" value="1"/>
</dbReference>
<feature type="region of interest" description="Disordered" evidence="2">
    <location>
        <begin position="521"/>
        <end position="561"/>
    </location>
</feature>
<dbReference type="OrthoDB" id="1422302at2759"/>
<dbReference type="PANTHER" id="PTHR45629:SF7">
    <property type="entry name" value="DNA EXCISION REPAIR PROTEIN ERCC-6-RELATED"/>
    <property type="match status" value="1"/>
</dbReference>
<dbReference type="InterPro" id="IPR050496">
    <property type="entry name" value="SNF2_RAD54_helicase_repair"/>
</dbReference>
<dbReference type="InterPro" id="IPR000330">
    <property type="entry name" value="SNF2_N"/>
</dbReference>
<evidence type="ECO:0000256" key="2">
    <source>
        <dbReference type="SAM" id="MobiDB-lite"/>
    </source>
</evidence>
<feature type="compositionally biased region" description="Polar residues" evidence="2">
    <location>
        <begin position="537"/>
        <end position="547"/>
    </location>
</feature>
<feature type="domain" description="Helicase C-terminal" evidence="4">
    <location>
        <begin position="598"/>
        <end position="707"/>
    </location>
</feature>
<evidence type="ECO:0000259" key="4">
    <source>
        <dbReference type="SMART" id="SM00490"/>
    </source>
</evidence>
<feature type="region of interest" description="Disordered" evidence="2">
    <location>
        <begin position="33"/>
        <end position="67"/>
    </location>
</feature>
<dbReference type="Pfam" id="PF00271">
    <property type="entry name" value="Helicase_C"/>
    <property type="match status" value="1"/>
</dbReference>
<evidence type="ECO:0000313" key="6">
    <source>
        <dbReference type="Proteomes" id="UP000051952"/>
    </source>
</evidence>
<dbReference type="AlphaFoldDB" id="A0A0S4J0U9"/>
<dbReference type="CDD" id="cd18793">
    <property type="entry name" value="SF2_C_SNF"/>
    <property type="match status" value="1"/>
</dbReference>
<name>A0A0S4J0U9_BODSA</name>
<keyword evidence="5" id="KW-0347">Helicase</keyword>
<dbReference type="GO" id="GO:0004386">
    <property type="term" value="F:helicase activity"/>
    <property type="evidence" value="ECO:0007669"/>
    <property type="project" value="UniProtKB-KW"/>
</dbReference>
<dbReference type="SMART" id="SM00487">
    <property type="entry name" value="DEXDc"/>
    <property type="match status" value="1"/>
</dbReference>
<dbReference type="EMBL" id="CYKH01000770">
    <property type="protein sequence ID" value="CUG36768.1"/>
    <property type="molecule type" value="Genomic_DNA"/>
</dbReference>
<evidence type="ECO:0000313" key="5">
    <source>
        <dbReference type="EMBL" id="CUG36768.1"/>
    </source>
</evidence>
<dbReference type="Proteomes" id="UP000051952">
    <property type="component" value="Unassembled WGS sequence"/>
</dbReference>
<proteinExistence type="predicted"/>
<dbReference type="GO" id="GO:0005524">
    <property type="term" value="F:ATP binding"/>
    <property type="evidence" value="ECO:0007669"/>
    <property type="project" value="InterPro"/>
</dbReference>
<dbReference type="GO" id="GO:0016787">
    <property type="term" value="F:hydrolase activity"/>
    <property type="evidence" value="ECO:0007669"/>
    <property type="project" value="UniProtKB-KW"/>
</dbReference>
<sequence>MQQRSHSLSSDDEDTPLAQRYVQSAFVAPETVPVRMVAHETTPHIKRQRDEPMDDEPSAGSGAAGYSMVPKLNDLQLQSNSQRLNDRTVSSSATVARRMRTPLFDKATLRSASLFVPPTMSNMHLPPALEQVLLTHQKEGLRFLLERIVVRGEGGVLADYMGLGKTMQVLSFCSIVLGTREFRTRCFAHLDKTFAMQRHVRSESIKPVAVPSLRVRPLRIVVVSPSGVNPQWVDEAVKYSAAISKSDAEPFQNAHRFVPFNECWLCDDANATLAAAPPLPKSTSWVFCIHADSNHKSALMDVFHRCGGLLCISYSQIVLPVCQHAQVDVICLDEGHKIRNQNTIVSQWMYSQRTPLRIIATGYLIQNRLNDLYHLLMYVSCGGVTQALGNSVSFQRHFADPLHGGVGIHQSQASSRKLFDPRDQGQQKRSMEWCERRAAVFYSLTKPYILRRGLPVLRALVGQQRNVFYVEVRPDMAQLKAYNSLKATSSSPLDLLIMSSEISNLPPSSWRPSFRSCLVTHPQPQQQLETEMEHTSDMSSNRCSTSDDTSEKKEDPDEGDRWSTYVSPKMMLLWSVAMSMRRLGRKVIAFSQFHSVLDEVPKALARMHQRHHYCDPTQLLQVARCDGTMPVDDRVRICRRFNSIRTEASSSSSCDTDEDAPLDVLLFSLKAGCEGLNLVGGSMVVSLDVSFNPAAEHESFARAYRLGQATAVDIVVLVMANSCEAGRLQMQDSKSKLTDFCVDANFTSSVSTVESGADTTQPQPLTWWKDFPDLREVDALDTSVSNSFLADKTMQRSSGASVGCSSGTCEGVESVPLESYLTEVLPKCSALIHRVRWMNDDECPFVADESLAGDSLWSHRTAVAIGKDDEARQRRLNTLIEIGLQELAYEKLHGADAADVQGLKDDALVEERATSPAAVSSFFSSPTSAHSAQFAQLSSLPLTFFSSEGPSERRFDAALDAASVTPISAVIDDEFAFDDF</sequence>
<feature type="compositionally biased region" description="Basic and acidic residues" evidence="2">
    <location>
        <begin position="37"/>
        <end position="51"/>
    </location>
</feature>
<keyword evidence="5" id="KW-0067">ATP-binding</keyword>
<dbReference type="InterPro" id="IPR049730">
    <property type="entry name" value="SNF2/RAD54-like_C"/>
</dbReference>
<feature type="compositionally biased region" description="Basic and acidic residues" evidence="2">
    <location>
        <begin position="549"/>
        <end position="561"/>
    </location>
</feature>
<dbReference type="VEuPathDB" id="TriTrypDB:BSAL_05210"/>
<dbReference type="SMART" id="SM00490">
    <property type="entry name" value="HELICc"/>
    <property type="match status" value="1"/>
</dbReference>
<dbReference type="Gene3D" id="3.40.50.300">
    <property type="entry name" value="P-loop containing nucleotide triphosphate hydrolases"/>
    <property type="match status" value="1"/>
</dbReference>
<reference evidence="6" key="1">
    <citation type="submission" date="2015-09" db="EMBL/GenBank/DDBJ databases">
        <authorList>
            <consortium name="Pathogen Informatics"/>
        </authorList>
    </citation>
    <scope>NUCLEOTIDE SEQUENCE [LARGE SCALE GENOMIC DNA]</scope>
    <source>
        <strain evidence="6">Lake Konstanz</strain>
    </source>
</reference>
<dbReference type="InterPro" id="IPR014001">
    <property type="entry name" value="Helicase_ATP-bd"/>
</dbReference>
<evidence type="ECO:0000256" key="1">
    <source>
        <dbReference type="ARBA" id="ARBA00022801"/>
    </source>
</evidence>
<dbReference type="InterPro" id="IPR038718">
    <property type="entry name" value="SNF2-like_sf"/>
</dbReference>
<dbReference type="Gene3D" id="3.40.50.10810">
    <property type="entry name" value="Tandem AAA-ATPase domain"/>
    <property type="match status" value="2"/>
</dbReference>
<protein>
    <submittedName>
        <fullName evidence="5">SNF2 helicase, putative</fullName>
    </submittedName>
</protein>
<accession>A0A0S4J0U9</accession>
<evidence type="ECO:0000259" key="3">
    <source>
        <dbReference type="SMART" id="SM00487"/>
    </source>
</evidence>
<dbReference type="InterPro" id="IPR027417">
    <property type="entry name" value="P-loop_NTPase"/>
</dbReference>
<organism evidence="5 6">
    <name type="scientific">Bodo saltans</name>
    <name type="common">Flagellated protozoan</name>
    <dbReference type="NCBI Taxonomy" id="75058"/>
    <lineage>
        <taxon>Eukaryota</taxon>
        <taxon>Discoba</taxon>
        <taxon>Euglenozoa</taxon>
        <taxon>Kinetoplastea</taxon>
        <taxon>Metakinetoplastina</taxon>
        <taxon>Eubodonida</taxon>
        <taxon>Bodonidae</taxon>
        <taxon>Bodo</taxon>
    </lineage>
</organism>
<dbReference type="Pfam" id="PF00176">
    <property type="entry name" value="SNF2-rel_dom"/>
    <property type="match status" value="1"/>
</dbReference>
<dbReference type="SUPFAM" id="SSF52540">
    <property type="entry name" value="P-loop containing nucleoside triphosphate hydrolases"/>
    <property type="match status" value="2"/>
</dbReference>
<dbReference type="InterPro" id="IPR001650">
    <property type="entry name" value="Helicase_C-like"/>
</dbReference>
<feature type="region of interest" description="Disordered" evidence="2">
    <location>
        <begin position="1"/>
        <end position="20"/>
    </location>
</feature>
<keyword evidence="1" id="KW-0378">Hydrolase</keyword>
<feature type="domain" description="Helicase ATP-binding" evidence="3">
    <location>
        <begin position="129"/>
        <end position="398"/>
    </location>
</feature>